<dbReference type="RefSeq" id="XP_018713471.1">
    <property type="nucleotide sequence ID" value="XM_018855200.1"/>
</dbReference>
<comment type="caution">
    <text evidence="1">The sequence shown here is derived from an EMBL/GenBank/DDBJ whole genome shotgun (WGS) entry which is preliminary data.</text>
</comment>
<dbReference type="Proteomes" id="UP000092555">
    <property type="component" value="Unassembled WGS sequence"/>
</dbReference>
<evidence type="ECO:0000313" key="1">
    <source>
        <dbReference type="EMBL" id="OBA22990.1"/>
    </source>
</evidence>
<gene>
    <name evidence="1" type="ORF">METBIDRAFT_228278</name>
</gene>
<organism evidence="1 2">
    <name type="scientific">Metschnikowia bicuspidata var. bicuspidata NRRL YB-4993</name>
    <dbReference type="NCBI Taxonomy" id="869754"/>
    <lineage>
        <taxon>Eukaryota</taxon>
        <taxon>Fungi</taxon>
        <taxon>Dikarya</taxon>
        <taxon>Ascomycota</taxon>
        <taxon>Saccharomycotina</taxon>
        <taxon>Pichiomycetes</taxon>
        <taxon>Metschnikowiaceae</taxon>
        <taxon>Metschnikowia</taxon>
    </lineage>
</organism>
<keyword evidence="2" id="KW-1185">Reference proteome</keyword>
<proteinExistence type="predicted"/>
<dbReference type="AlphaFoldDB" id="A0A1A0HG74"/>
<sequence>MFDPILDPLGPHARAPDLFYSNDEDPDTVFSGIIKNVTGVLCHIGLLLWGLILWFVRWIQNMFSTTNNPDVEQPCFLEKTQGFQRPGFTFVPFYTDFQEDLTDNERLDKLLEFHAPSRFSLGQSPVSPSILSLILKGTLEYPSSATIIDCDTLSQSDIASSSSNYAASPALDEVRPSVPKTAKYLDSRTYTIGDYWPRILEISEKSSMANRYLAPSKCKENVQPRKSIELVCVFRNYNGIFIYVCFSQNNEGKKGEIQLYYSKDGQELFKFNITNGSFRDMSGLETVSSTQLSFKTLPQAFSDKHHKILSAKGFHFWKNAYWTHPKHSKSGLSNLLAAWQFKSFDSSDTTPKAKTISKSTPKIELATIFCGLVIPESPPLISKISDTDTSDLHYENSETHRRATLQTEMTETNEMEDSEIFLSSGETLATPEFFDEELMQLSDEELAGYPSDFNSLWSILGLGRDYENEWIVDENYDGRDIAVLCDLNESLPDLRRLTFITIVRANLMNNSSEILDERPKTISFDSDESNYPNAVEPKSVVYFNIDDVPQMISRCSGDSSVATKSILKKPKILNERISIEPRVFKQPLGDQDLRNLEVQLWERLRECAQLTHSLEAKHNLWDLREVLGHFYDSFEFARMRFAEVATSQIFGYMYRLGELRKVGELAANLMRGAGNQYSNLLVIIRLAKITENAVVTVENSIGGILEVLSEVGRLLGELQKAISDMKDDFNDFVPAMSRMGSVALSIGFDLSQLYDSFCDTNVEDYIERLVIDKLTGYLKFMDEMTFLRKNKDIDFEDSYDDALGKLQTSHDIIDTAKEAIGRNARDILRGLRLVRLDLVLENDGLMPPKTTPDIHLQRVTGSELQIRTKRP</sequence>
<reference evidence="1 2" key="1">
    <citation type="submission" date="2016-05" db="EMBL/GenBank/DDBJ databases">
        <title>Comparative genomics of biotechnologically important yeasts.</title>
        <authorList>
            <consortium name="DOE Joint Genome Institute"/>
            <person name="Riley R."/>
            <person name="Haridas S."/>
            <person name="Wolfe K.H."/>
            <person name="Lopes M.R."/>
            <person name="Hittinger C.T."/>
            <person name="Goker M."/>
            <person name="Salamov A."/>
            <person name="Wisecaver J."/>
            <person name="Long T.M."/>
            <person name="Aerts A.L."/>
            <person name="Barry K."/>
            <person name="Choi C."/>
            <person name="Clum A."/>
            <person name="Coughlan A.Y."/>
            <person name="Deshpande S."/>
            <person name="Douglass A.P."/>
            <person name="Hanson S.J."/>
            <person name="Klenk H.-P."/>
            <person name="LaButti K."/>
            <person name="Lapidus A."/>
            <person name="Lindquist E."/>
            <person name="Lipzen A."/>
            <person name="Meier-kolthoff J.P."/>
            <person name="Ohm R.A."/>
            <person name="Otillar R.P."/>
            <person name="Pangilinan J."/>
            <person name="Peng Y."/>
            <person name="Rokas A."/>
            <person name="Rosa C.A."/>
            <person name="Scheuner C."/>
            <person name="Sibirny A.A."/>
            <person name="Slot J.C."/>
            <person name="Stielow J.B."/>
            <person name="Sun H."/>
            <person name="Kurtzman C.P."/>
            <person name="Blackwell M."/>
            <person name="Grigoriev I.V."/>
            <person name="Jeffries T.W."/>
        </authorList>
    </citation>
    <scope>NUCLEOTIDE SEQUENCE [LARGE SCALE GENOMIC DNA]</scope>
    <source>
        <strain evidence="1 2">NRRL YB-4993</strain>
    </source>
</reference>
<dbReference type="EMBL" id="LXTC01000001">
    <property type="protein sequence ID" value="OBA22990.1"/>
    <property type="molecule type" value="Genomic_DNA"/>
</dbReference>
<accession>A0A1A0HG74</accession>
<dbReference type="GeneID" id="30028176"/>
<protein>
    <submittedName>
        <fullName evidence="1">Uncharacterized protein</fullName>
    </submittedName>
</protein>
<name>A0A1A0HG74_9ASCO</name>
<evidence type="ECO:0000313" key="2">
    <source>
        <dbReference type="Proteomes" id="UP000092555"/>
    </source>
</evidence>